<protein>
    <recommendedName>
        <fullName evidence="4">AAA domain-containing protein</fullName>
    </recommendedName>
</protein>
<proteinExistence type="predicted"/>
<evidence type="ECO:0008006" key="4">
    <source>
        <dbReference type="Google" id="ProtNLM"/>
    </source>
</evidence>
<dbReference type="Proteomes" id="UP001595765">
    <property type="component" value="Unassembled WGS sequence"/>
</dbReference>
<feature type="region of interest" description="Disordered" evidence="1">
    <location>
        <begin position="47"/>
        <end position="81"/>
    </location>
</feature>
<dbReference type="Gene3D" id="3.40.50.300">
    <property type="entry name" value="P-loop containing nucleotide triphosphate hydrolases"/>
    <property type="match status" value="1"/>
</dbReference>
<dbReference type="EMBL" id="JBHSBB010000006">
    <property type="protein sequence ID" value="MFC4030954.1"/>
    <property type="molecule type" value="Genomic_DNA"/>
</dbReference>
<accession>A0ABV8HJG8</accession>
<evidence type="ECO:0000256" key="1">
    <source>
        <dbReference type="SAM" id="MobiDB-lite"/>
    </source>
</evidence>
<evidence type="ECO:0000313" key="2">
    <source>
        <dbReference type="EMBL" id="MFC4030954.1"/>
    </source>
</evidence>
<organism evidence="2 3">
    <name type="scientific">Streptomyces polygonati</name>
    <dbReference type="NCBI Taxonomy" id="1617087"/>
    <lineage>
        <taxon>Bacteria</taxon>
        <taxon>Bacillati</taxon>
        <taxon>Actinomycetota</taxon>
        <taxon>Actinomycetes</taxon>
        <taxon>Kitasatosporales</taxon>
        <taxon>Streptomycetaceae</taxon>
        <taxon>Streptomyces</taxon>
    </lineage>
</organism>
<feature type="compositionally biased region" description="Basic and acidic residues" evidence="1">
    <location>
        <begin position="68"/>
        <end position="81"/>
    </location>
</feature>
<gene>
    <name evidence="2" type="ORF">ACFO3J_05665</name>
</gene>
<sequence>MIVRINGTSGVGKTTTSEKPAALLPDALVFDSESVGYMLQPVFTGIPARDFQDHPAGSARASTGRARRPPERVGAADRRRR</sequence>
<dbReference type="RefSeq" id="WP_386426696.1">
    <property type="nucleotide sequence ID" value="NZ_JBHSBB010000006.1"/>
</dbReference>
<reference evidence="3" key="1">
    <citation type="journal article" date="2019" name="Int. J. Syst. Evol. Microbiol.">
        <title>The Global Catalogue of Microorganisms (GCM) 10K type strain sequencing project: providing services to taxonomists for standard genome sequencing and annotation.</title>
        <authorList>
            <consortium name="The Broad Institute Genomics Platform"/>
            <consortium name="The Broad Institute Genome Sequencing Center for Infectious Disease"/>
            <person name="Wu L."/>
            <person name="Ma J."/>
        </authorList>
    </citation>
    <scope>NUCLEOTIDE SEQUENCE [LARGE SCALE GENOMIC DNA]</scope>
    <source>
        <strain evidence="3">CGMCC 4.7237</strain>
    </source>
</reference>
<dbReference type="InterPro" id="IPR027417">
    <property type="entry name" value="P-loop_NTPase"/>
</dbReference>
<evidence type="ECO:0000313" key="3">
    <source>
        <dbReference type="Proteomes" id="UP001595765"/>
    </source>
</evidence>
<comment type="caution">
    <text evidence="2">The sequence shown here is derived from an EMBL/GenBank/DDBJ whole genome shotgun (WGS) entry which is preliminary data.</text>
</comment>
<name>A0ABV8HJG8_9ACTN</name>
<keyword evidence="3" id="KW-1185">Reference proteome</keyword>